<feature type="transmembrane region" description="Helical" evidence="9">
    <location>
        <begin position="94"/>
        <end position="113"/>
    </location>
</feature>
<evidence type="ECO:0000256" key="7">
    <source>
        <dbReference type="ARBA" id="ARBA00022989"/>
    </source>
</evidence>
<evidence type="ECO:0000256" key="4">
    <source>
        <dbReference type="ARBA" id="ARBA00022597"/>
    </source>
</evidence>
<evidence type="ECO:0000256" key="3">
    <source>
        <dbReference type="ARBA" id="ARBA00022448"/>
    </source>
</evidence>
<evidence type="ECO:0000313" key="12">
    <source>
        <dbReference type="Proteomes" id="UP000315295"/>
    </source>
</evidence>
<dbReference type="AlphaFoldDB" id="A0A540MKU1"/>
<feature type="transmembrane region" description="Helical" evidence="9">
    <location>
        <begin position="119"/>
        <end position="140"/>
    </location>
</feature>
<dbReference type="InterPro" id="IPR005829">
    <property type="entry name" value="Sugar_transporter_CS"/>
</dbReference>
<accession>A0A540MKU1</accession>
<feature type="domain" description="Major facilitator superfamily (MFS) profile" evidence="10">
    <location>
        <begin position="8"/>
        <end position="418"/>
    </location>
</feature>
<dbReference type="Proteomes" id="UP000315295">
    <property type="component" value="Unassembled WGS sequence"/>
</dbReference>
<dbReference type="CDD" id="cd17361">
    <property type="entry name" value="MFS_STP"/>
    <property type="match status" value="1"/>
</dbReference>
<evidence type="ECO:0000256" key="8">
    <source>
        <dbReference type="ARBA" id="ARBA00023136"/>
    </source>
</evidence>
<keyword evidence="5 9" id="KW-0812">Transmembrane</keyword>
<organism evidence="11 12">
    <name type="scientific">Malus baccata</name>
    <name type="common">Siberian crab apple</name>
    <name type="synonym">Pyrus baccata</name>
    <dbReference type="NCBI Taxonomy" id="106549"/>
    <lineage>
        <taxon>Eukaryota</taxon>
        <taxon>Viridiplantae</taxon>
        <taxon>Streptophyta</taxon>
        <taxon>Embryophyta</taxon>
        <taxon>Tracheophyta</taxon>
        <taxon>Spermatophyta</taxon>
        <taxon>Magnoliopsida</taxon>
        <taxon>eudicotyledons</taxon>
        <taxon>Gunneridae</taxon>
        <taxon>Pentapetalae</taxon>
        <taxon>rosids</taxon>
        <taxon>fabids</taxon>
        <taxon>Rosales</taxon>
        <taxon>Rosaceae</taxon>
        <taxon>Amygdaloideae</taxon>
        <taxon>Maleae</taxon>
        <taxon>Malus</taxon>
    </lineage>
</organism>
<dbReference type="InterPro" id="IPR005828">
    <property type="entry name" value="MFS_sugar_transport-like"/>
</dbReference>
<dbReference type="InterPro" id="IPR003663">
    <property type="entry name" value="Sugar/inositol_transpt"/>
</dbReference>
<dbReference type="InterPro" id="IPR045262">
    <property type="entry name" value="STP/PLT_plant"/>
</dbReference>
<dbReference type="PANTHER" id="PTHR23500">
    <property type="entry name" value="SOLUTE CARRIER FAMILY 2, FACILITATED GLUCOSE TRANSPORTER"/>
    <property type="match status" value="1"/>
</dbReference>
<keyword evidence="3" id="KW-0813">Transport</keyword>
<keyword evidence="8 9" id="KW-0472">Membrane</keyword>
<name>A0A540MKU1_MALBA</name>
<keyword evidence="12" id="KW-1185">Reference proteome</keyword>
<evidence type="ECO:0000256" key="2">
    <source>
        <dbReference type="ARBA" id="ARBA00010992"/>
    </source>
</evidence>
<feature type="transmembrane region" description="Helical" evidence="9">
    <location>
        <begin position="63"/>
        <end position="82"/>
    </location>
</feature>
<keyword evidence="4" id="KW-0762">Sugar transport</keyword>
<protein>
    <recommendedName>
        <fullName evidence="10">Major facilitator superfamily (MFS) profile domain-containing protein</fullName>
    </recommendedName>
</protein>
<dbReference type="PRINTS" id="PR00171">
    <property type="entry name" value="SUGRTRNSPORT"/>
</dbReference>
<dbReference type="InterPro" id="IPR036259">
    <property type="entry name" value="MFS_trans_sf"/>
</dbReference>
<sequence length="418" mass="46110">MTLFVILSCMMAAIGGVIFGYDIGISGGVTSMELFLKKFFPEVNTKMKSDTKISNYCKFDSELLTSFTSSLYIAGLVASLFASLVTRAYGRKPSILAGGAAFLAGSALNGAAMNLYMLILGRLLIGVGIGFGNQAFPLYLSEMAPPKYRGAINNGFQFSISIGLLSANLINYGSEKIKGGWGWRISLAMAAVPASMLTPNSLIQRSTDHQTAKKMLQRIRGVDDVQAELDDLIKANNISKNIKHPFKKILERKYRPQLVMAIAIPFFQQVTGINVISIYSAVLFRTIGFGESTSLLFVVLTTGVVAGFGWSWGPLGWLVRSETFPLEIRSAGQSINVVVNFLFTFIVAQTFLAMLCHFKAGIFFFFGGWVAVMTVFVYLFLPETKNVPIEKMEIVWQEHWFWRRIVGDSSKDTKMEAP</sequence>
<comment type="caution">
    <text evidence="11">The sequence shown here is derived from an EMBL/GenBank/DDBJ whole genome shotgun (WGS) entry which is preliminary data.</text>
</comment>
<gene>
    <name evidence="11" type="ORF">C1H46_015386</name>
</gene>
<dbReference type="PROSITE" id="PS50850">
    <property type="entry name" value="MFS"/>
    <property type="match status" value="1"/>
</dbReference>
<dbReference type="GO" id="GO:0015145">
    <property type="term" value="F:monosaccharide transmembrane transporter activity"/>
    <property type="evidence" value="ECO:0007669"/>
    <property type="project" value="InterPro"/>
</dbReference>
<comment type="similarity">
    <text evidence="2">Belongs to the major facilitator superfamily. Sugar transporter (TC 2.A.1.1) family.</text>
</comment>
<dbReference type="InterPro" id="IPR020846">
    <property type="entry name" value="MFS_dom"/>
</dbReference>
<dbReference type="PANTHER" id="PTHR23500:SF30">
    <property type="entry name" value="SUGAR TRANSPORT PROTEIN 3"/>
    <property type="match status" value="1"/>
</dbReference>
<dbReference type="GO" id="GO:0016020">
    <property type="term" value="C:membrane"/>
    <property type="evidence" value="ECO:0007669"/>
    <property type="project" value="UniProtKB-SubCell"/>
</dbReference>
<feature type="transmembrane region" description="Helical" evidence="9">
    <location>
        <begin position="361"/>
        <end position="381"/>
    </location>
</feature>
<feature type="transmembrane region" description="Helical" evidence="9">
    <location>
        <begin position="258"/>
        <end position="282"/>
    </location>
</feature>
<dbReference type="GO" id="GO:0015293">
    <property type="term" value="F:symporter activity"/>
    <property type="evidence" value="ECO:0007669"/>
    <property type="project" value="UniProtKB-KW"/>
</dbReference>
<dbReference type="SUPFAM" id="SSF103473">
    <property type="entry name" value="MFS general substrate transporter"/>
    <property type="match status" value="1"/>
</dbReference>
<dbReference type="EMBL" id="VIEB01000244">
    <property type="protein sequence ID" value="TQD99019.1"/>
    <property type="molecule type" value="Genomic_DNA"/>
</dbReference>
<evidence type="ECO:0000256" key="1">
    <source>
        <dbReference type="ARBA" id="ARBA00004141"/>
    </source>
</evidence>
<evidence type="ECO:0000256" key="5">
    <source>
        <dbReference type="ARBA" id="ARBA00022692"/>
    </source>
</evidence>
<comment type="subcellular location">
    <subcellularLocation>
        <location evidence="1">Membrane</location>
        <topology evidence="1">Multi-pass membrane protein</topology>
    </subcellularLocation>
</comment>
<proteinExistence type="inferred from homology"/>
<evidence type="ECO:0000259" key="10">
    <source>
        <dbReference type="PROSITE" id="PS50850"/>
    </source>
</evidence>
<reference evidence="11 12" key="1">
    <citation type="journal article" date="2019" name="G3 (Bethesda)">
        <title>Sequencing of a Wild Apple (Malus baccata) Genome Unravels the Differences Between Cultivated and Wild Apple Species Regarding Disease Resistance and Cold Tolerance.</title>
        <authorList>
            <person name="Chen X."/>
        </authorList>
    </citation>
    <scope>NUCLEOTIDE SEQUENCE [LARGE SCALE GENOMIC DNA]</scope>
    <source>
        <strain evidence="12">cv. Shandingzi</strain>
        <tissue evidence="11">Leaves</tissue>
    </source>
</reference>
<evidence type="ECO:0000313" key="11">
    <source>
        <dbReference type="EMBL" id="TQD99019.1"/>
    </source>
</evidence>
<feature type="transmembrane region" description="Helical" evidence="9">
    <location>
        <begin position="294"/>
        <end position="313"/>
    </location>
</feature>
<dbReference type="STRING" id="106549.A0A540MKU1"/>
<evidence type="ECO:0000256" key="9">
    <source>
        <dbReference type="SAM" id="Phobius"/>
    </source>
</evidence>
<keyword evidence="6" id="KW-0769">Symport</keyword>
<feature type="transmembrane region" description="Helical" evidence="9">
    <location>
        <begin position="334"/>
        <end position="355"/>
    </location>
</feature>
<dbReference type="Pfam" id="PF00083">
    <property type="entry name" value="Sugar_tr"/>
    <property type="match status" value="1"/>
</dbReference>
<dbReference type="PROSITE" id="PS00217">
    <property type="entry name" value="SUGAR_TRANSPORT_2"/>
    <property type="match status" value="1"/>
</dbReference>
<keyword evidence="7 9" id="KW-1133">Transmembrane helix</keyword>
<evidence type="ECO:0000256" key="6">
    <source>
        <dbReference type="ARBA" id="ARBA00022847"/>
    </source>
</evidence>
<dbReference type="InterPro" id="IPR044778">
    <property type="entry name" value="MFS_STP/MST-like_plant"/>
</dbReference>
<dbReference type="Gene3D" id="1.20.1250.20">
    <property type="entry name" value="MFS general substrate transporter like domains"/>
    <property type="match status" value="2"/>
</dbReference>